<dbReference type="CDD" id="cd14273">
    <property type="entry name" value="UBA_TAP-C_like"/>
    <property type="match status" value="1"/>
</dbReference>
<feature type="region of interest" description="Disordered" evidence="2">
    <location>
        <begin position="680"/>
        <end position="701"/>
    </location>
</feature>
<evidence type="ECO:0008006" key="5">
    <source>
        <dbReference type="Google" id="ProtNLM"/>
    </source>
</evidence>
<dbReference type="Pfam" id="PF14555">
    <property type="entry name" value="UBA_4"/>
    <property type="match status" value="1"/>
</dbReference>
<accession>A0A5N6U3Z7</accession>
<dbReference type="EMBL" id="ML742041">
    <property type="protein sequence ID" value="KAE8153316.1"/>
    <property type="molecule type" value="Genomic_DNA"/>
</dbReference>
<organism evidence="3 4">
    <name type="scientific">Aspergillus avenaceus</name>
    <dbReference type="NCBI Taxonomy" id="36643"/>
    <lineage>
        <taxon>Eukaryota</taxon>
        <taxon>Fungi</taxon>
        <taxon>Dikarya</taxon>
        <taxon>Ascomycota</taxon>
        <taxon>Pezizomycotina</taxon>
        <taxon>Eurotiomycetes</taxon>
        <taxon>Eurotiomycetidae</taxon>
        <taxon>Eurotiales</taxon>
        <taxon>Aspergillaceae</taxon>
        <taxon>Aspergillus</taxon>
        <taxon>Aspergillus subgen. Circumdati</taxon>
    </lineage>
</organism>
<dbReference type="GO" id="GO:0005634">
    <property type="term" value="C:nucleus"/>
    <property type="evidence" value="ECO:0007669"/>
    <property type="project" value="TreeGrafter"/>
</dbReference>
<sequence>MTSEPSEEAITNFVNFTSTTREQAISFLKANDLNSNKAINAYFEDPTGPQTETTNYQNASSVPSFHIEHSDPVPGPNLPSKSPNVLNEQASAPDHQQPSPAPSQNATGSGKGLSLAEQEERELQQAVAMSLNQNLGQQETGVTTSNSANFGRATRDYYDEGAWAMVPFSSSAREIIISPDPADRMRVKGEPAFLRPSGDSLYLGGLLTILHSIPLAREALLLRNKVLSNYGHDPQWWNGQPINLPKIVTIQDVQDGDTDWDDILYETQRLMAFLDATERSFGSVDALASLKSISTYDTEGSIARFFEKWQDSAVRADPESQLATVFSSQAHKRPLQVYDTPIQKDFFILESFVEPDHGRSLYDVLDRAIWADRPGEDLDDVWLEHVGEILTIKLESADTTQPVGVEIPAVFYPDRYLAEFRDFSRDFRTQKLQVYGDIFKLESLIDRLTASKSAKHKGLTFREILDKAAAATTVTLSKGVTSGAAETSLRPEAANPEAQRLADELREISKNIEDKLKELEKRKESAIEALRNYTNILTEPSSSGLSPHHKYTLRGVCTEPHVTYLLRPDQRGDMEDSESTAVDGWQWWRVSFSTDDGRARQTNSKQDDTSDSKNADVIGYTARKVQEAEVLRAAREECKSVLLIYAKTNAINVDGGPAPASLQEFVNADNIAFGAEFESRDHSGNQAEEYSQGAGAASAQDEVANTIAASDEDQQKDSTAANSTSHVNVFDFQVSSFDEAGGANQEMKKKGGRSLLN</sequence>
<feature type="coiled-coil region" evidence="1">
    <location>
        <begin position="498"/>
        <end position="536"/>
    </location>
</feature>
<dbReference type="GO" id="GO:0005829">
    <property type="term" value="C:cytosol"/>
    <property type="evidence" value="ECO:0007669"/>
    <property type="project" value="TreeGrafter"/>
</dbReference>
<dbReference type="PANTHER" id="PTHR39597:SF1">
    <property type="entry name" value="UBA DOMAIN-CONTAINING PROTEIN RUP1"/>
    <property type="match status" value="1"/>
</dbReference>
<dbReference type="SUPFAM" id="SSF46934">
    <property type="entry name" value="UBA-like"/>
    <property type="match status" value="1"/>
</dbReference>
<evidence type="ECO:0000256" key="1">
    <source>
        <dbReference type="SAM" id="Coils"/>
    </source>
</evidence>
<protein>
    <recommendedName>
        <fullName evidence="5">Ubiquitin interaction motif protein</fullName>
    </recommendedName>
</protein>
<feature type="compositionally biased region" description="Polar residues" evidence="2">
    <location>
        <begin position="79"/>
        <end position="108"/>
    </location>
</feature>
<dbReference type="AlphaFoldDB" id="A0A5N6U3Z7"/>
<name>A0A5N6U3Z7_ASPAV</name>
<reference evidence="3 4" key="1">
    <citation type="submission" date="2019-04" db="EMBL/GenBank/DDBJ databases">
        <title>Friends and foes A comparative genomics study of 23 Aspergillus species from section Flavi.</title>
        <authorList>
            <consortium name="DOE Joint Genome Institute"/>
            <person name="Kjaerbolling I."/>
            <person name="Vesth T."/>
            <person name="Frisvad J.C."/>
            <person name="Nybo J.L."/>
            <person name="Theobald S."/>
            <person name="Kildgaard S."/>
            <person name="Isbrandt T."/>
            <person name="Kuo A."/>
            <person name="Sato A."/>
            <person name="Lyhne E.K."/>
            <person name="Kogle M.E."/>
            <person name="Wiebenga A."/>
            <person name="Kun R.S."/>
            <person name="Lubbers R.J."/>
            <person name="Makela M.R."/>
            <person name="Barry K."/>
            <person name="Chovatia M."/>
            <person name="Clum A."/>
            <person name="Daum C."/>
            <person name="Haridas S."/>
            <person name="He G."/>
            <person name="LaButti K."/>
            <person name="Lipzen A."/>
            <person name="Mondo S."/>
            <person name="Riley R."/>
            <person name="Salamov A."/>
            <person name="Simmons B.A."/>
            <person name="Magnuson J.K."/>
            <person name="Henrissat B."/>
            <person name="Mortensen U.H."/>
            <person name="Larsen T.O."/>
            <person name="Devries R.P."/>
            <person name="Grigoriev I.V."/>
            <person name="Machida M."/>
            <person name="Baker S.E."/>
            <person name="Andersen M.R."/>
        </authorList>
    </citation>
    <scope>NUCLEOTIDE SEQUENCE [LARGE SCALE GENOMIC DNA]</scope>
    <source>
        <strain evidence="3 4">IBT 18842</strain>
    </source>
</reference>
<evidence type="ECO:0000313" key="4">
    <source>
        <dbReference type="Proteomes" id="UP000325780"/>
    </source>
</evidence>
<dbReference type="Gene3D" id="1.10.8.10">
    <property type="entry name" value="DNA helicase RuvA subunit, C-terminal domain"/>
    <property type="match status" value="1"/>
</dbReference>
<dbReference type="InterPro" id="IPR055335">
    <property type="entry name" value="Ucp6/RUP1"/>
</dbReference>
<keyword evidence="1" id="KW-0175">Coiled coil</keyword>
<dbReference type="Proteomes" id="UP000325780">
    <property type="component" value="Unassembled WGS sequence"/>
</dbReference>
<proteinExistence type="predicted"/>
<dbReference type="InterPro" id="IPR009060">
    <property type="entry name" value="UBA-like_sf"/>
</dbReference>
<dbReference type="OrthoDB" id="4489171at2759"/>
<evidence type="ECO:0000313" key="3">
    <source>
        <dbReference type="EMBL" id="KAE8153316.1"/>
    </source>
</evidence>
<feature type="compositionally biased region" description="Polar residues" evidence="2">
    <location>
        <begin position="48"/>
        <end position="63"/>
    </location>
</feature>
<dbReference type="PANTHER" id="PTHR39597">
    <property type="entry name" value="UBA DOMAIN-CONTAINING PROTEIN RUP1"/>
    <property type="match status" value="1"/>
</dbReference>
<keyword evidence="4" id="KW-1185">Reference proteome</keyword>
<feature type="region of interest" description="Disordered" evidence="2">
    <location>
        <begin position="41"/>
        <end position="123"/>
    </location>
</feature>
<evidence type="ECO:0000256" key="2">
    <source>
        <dbReference type="SAM" id="MobiDB-lite"/>
    </source>
</evidence>
<gene>
    <name evidence="3" type="ORF">BDV25DRAFT_149798</name>
</gene>
<dbReference type="GO" id="GO:0016579">
    <property type="term" value="P:protein deubiquitination"/>
    <property type="evidence" value="ECO:0007669"/>
    <property type="project" value="TreeGrafter"/>
</dbReference>